<reference evidence="1 2" key="1">
    <citation type="submission" date="2019-11" db="EMBL/GenBank/DDBJ databases">
        <authorList>
            <person name="Jiang L.-Q."/>
        </authorList>
    </citation>
    <scope>NUCLEOTIDE SEQUENCE [LARGE SCALE GENOMIC DNA]</scope>
    <source>
        <strain evidence="1 2">YIM 132087</strain>
    </source>
</reference>
<comment type="caution">
    <text evidence="1">The sequence shown here is derived from an EMBL/GenBank/DDBJ whole genome shotgun (WGS) entry which is preliminary data.</text>
</comment>
<accession>A0A7K1FTL7</accession>
<dbReference type="AlphaFoldDB" id="A0A7K1FTL7"/>
<dbReference type="Gene3D" id="3.40.1000.10">
    <property type="entry name" value="Mog1/PsbP, alpha/beta/alpha sandwich"/>
    <property type="match status" value="1"/>
</dbReference>
<organism evidence="1 2">
    <name type="scientific">Nakamurella alba</name>
    <dbReference type="NCBI Taxonomy" id="2665158"/>
    <lineage>
        <taxon>Bacteria</taxon>
        <taxon>Bacillati</taxon>
        <taxon>Actinomycetota</taxon>
        <taxon>Actinomycetes</taxon>
        <taxon>Nakamurellales</taxon>
        <taxon>Nakamurellaceae</taxon>
        <taxon>Nakamurella</taxon>
    </lineage>
</organism>
<name>A0A7K1FTL7_9ACTN</name>
<sequence length="333" mass="35515">MTTATDRPMLFHALAVGVQLELPTGFVELPLGADQLPGQELAAAGYVRYGVDGAVTARLEIDRVAKVPAEHEAGAAGSVLRTLAAMGGEPFEPFERVIDGAVVTGVHLRYPDGLPDPADALPADEVSGPGAVIVLAAVTFGGAVHTLAFLSGDEHVHEQLPEFHRALDSARFLTSRGHDRRGRTARPVFFGDRELGVSLVAPAGWAVHRSPESLRLIGPPDPRGRRTTFTVTSEAADGISWHRRFLGREVELLAGAVPGYREIGREDFDLHDDTAVTALTYCGDEPSVSQVRAWISASARRLFAVSASTAPGRDDDLPVLADMLRSIRLMPAA</sequence>
<proteinExistence type="predicted"/>
<dbReference type="RefSeq" id="WP_154770105.1">
    <property type="nucleotide sequence ID" value="NZ_WLYK01000008.1"/>
</dbReference>
<gene>
    <name evidence="1" type="ORF">GIS00_19580</name>
</gene>
<dbReference type="Proteomes" id="UP000460221">
    <property type="component" value="Unassembled WGS sequence"/>
</dbReference>
<keyword evidence="2" id="KW-1185">Reference proteome</keyword>
<protein>
    <submittedName>
        <fullName evidence="1">Uncharacterized protein</fullName>
    </submittedName>
</protein>
<evidence type="ECO:0000313" key="1">
    <source>
        <dbReference type="EMBL" id="MTD16144.1"/>
    </source>
</evidence>
<evidence type="ECO:0000313" key="2">
    <source>
        <dbReference type="Proteomes" id="UP000460221"/>
    </source>
</evidence>
<dbReference type="EMBL" id="WLYK01000008">
    <property type="protein sequence ID" value="MTD16144.1"/>
    <property type="molecule type" value="Genomic_DNA"/>
</dbReference>